<dbReference type="RefSeq" id="XP_004993422.1">
    <property type="nucleotide sequence ID" value="XM_004993365.1"/>
</dbReference>
<keyword evidence="2" id="KW-1185">Reference proteome</keyword>
<evidence type="ECO:0000313" key="1">
    <source>
        <dbReference type="EMBL" id="EGD73859.1"/>
    </source>
</evidence>
<dbReference type="Proteomes" id="UP000007799">
    <property type="component" value="Unassembled WGS sequence"/>
</dbReference>
<sequence length="1255" mass="139309">MASSEVQQRAAALCMKQTEGVHHKFKRQWYDSDLSDSRKTGALLFDIACLHNGDGMTQHDFQCLARPDVPAAYLVIGVDSSGTVVGCDEAEMTDGAVLSQFLRSRLDPCPEVTVYHTVLKDDKRVFLVEIAVDTSIGQPVRVCSKQHGSLLTRKPARVSEGNADCDVANSVWPSIVSFFCDSDEQQQLYTELREHLEETGASQASPFFNGVRRVLIADQLEEHQAVWLAAIPWHAIISFGANDGLKQAIPQVTGVDVEEFELEACWKKRGGVPPKEVIQNAAHGSTRLFLTAPLDPMDDDTGRIVAQAFQSVYDRVEDAINSDEALPVVYAAVLNGFMDRFLETAWRRMLQHSSSHVVLVGISSQRGSDRVWQEFNELNVVDMWQFSCTNTVLPMLADTMGTTTSDLIIDLPTRGTIHNEDLAPVQGYLTLMYAPESSTTPTDNNLSLRDLQLRFLQGGVLTAQLLRREKQGDSCVVRRDFHGILARELEDAIASDDSSQRIIAVSHGRTTGASTVVRHVLLNKAMANAVTAFELYKIPRNEKQRRAVVALLQLVHERSSSPVVCLVDNDDVTPGQVLQFVQSTALHDIPQLVFVVTSRRMHRRKTQRDQLELPQPSIVPSTRHLQLAGALTEKEMEGFEAVFSHFSGMCRDHSGNSNGGRDAGFLWGCALMANKEDAVLAHIVEHVAWLPADEARALQAVAVTSGLANSSLPLFAAERLLVDQGAVDWPFLQAKRCGFTCLVRFHGSRLCAPLPTDFVCRSLFQAAVVRLRDASVTVSSITSALWDPVALFDTVEQLLCILEASCHNDDTVQEIMRRLFAATSSDLLHLLNRDQGQQLYELAIRTSPSKHKAHLLAEQGQHVALHSEGSMALIHMAYRLAEDGVARATQQGASLRTLSTLIGIRAHVLKVMIQAQLETGESPNTTLAAALADAEHYFQRDADHDNTQLAVALCTMAIDVAKHMESADPMRDMALNAALHWASQLQLCITSNRAEDPEKAREKLRTIWAALESLRPPPQRSVLQKAVADAEHDADDEDNIDVDEALLSSAPQLRQSSWQTVNQGDATIIFRCLTQLLKRRSKIASFYHVQEWIHAAVACDDTQMPLHAIAQSEWYRWVVQQVDRGQLQVHGRGTVWALWQQWLLTVAVLSGVNTRIDGRTSADTPLWYLQTRMGGEAMISDIRMTKPEHPSTGELDRECNVRVRVHGRDLVVPFLNPPTLERLAANIRVRPFLPTQVRVFLVVKRASLYAKLENP</sequence>
<protein>
    <submittedName>
        <fullName evidence="1">Uncharacterized protein</fullName>
    </submittedName>
</protein>
<reference evidence="1" key="1">
    <citation type="submission" date="2009-08" db="EMBL/GenBank/DDBJ databases">
        <title>Annotation of Salpingoeca rosetta.</title>
        <authorList>
            <consortium name="The Broad Institute Genome Sequencing Platform"/>
            <person name="Russ C."/>
            <person name="Cuomo C."/>
            <person name="Burger G."/>
            <person name="Gray M.W."/>
            <person name="Holland P.W.H."/>
            <person name="King N."/>
            <person name="Lang F.B.F."/>
            <person name="Roger A.J."/>
            <person name="Ruiz-Trillo I."/>
            <person name="Young S.K."/>
            <person name="Zeng Q."/>
            <person name="Gargeya S."/>
            <person name="Alvarado L."/>
            <person name="Berlin A."/>
            <person name="Chapman S.B."/>
            <person name="Chen Z."/>
            <person name="Freedman E."/>
            <person name="Gellesch M."/>
            <person name="Goldberg J."/>
            <person name="Griggs A."/>
            <person name="Gujja S."/>
            <person name="Heilman E."/>
            <person name="Heiman D."/>
            <person name="Howarth C."/>
            <person name="Mehta T."/>
            <person name="Neiman D."/>
            <person name="Pearson M."/>
            <person name="Roberts A."/>
            <person name="Saif S."/>
            <person name="Shea T."/>
            <person name="Shenoy N."/>
            <person name="Sisk P."/>
            <person name="Stolte C."/>
            <person name="Sykes S."/>
            <person name="White J."/>
            <person name="Yandava C."/>
            <person name="Haas B."/>
            <person name="Nusbaum C."/>
            <person name="Birren B."/>
        </authorList>
    </citation>
    <scope>NUCLEOTIDE SEQUENCE [LARGE SCALE GENOMIC DNA]</scope>
    <source>
        <strain evidence="1">ATCC 50818</strain>
    </source>
</reference>
<dbReference type="InParanoid" id="F2UBJ3"/>
<gene>
    <name evidence="1" type="ORF">PTSG_05554</name>
</gene>
<accession>F2UBJ3</accession>
<evidence type="ECO:0000313" key="2">
    <source>
        <dbReference type="Proteomes" id="UP000007799"/>
    </source>
</evidence>
<organism evidence="2">
    <name type="scientific">Salpingoeca rosetta (strain ATCC 50818 / BSB-021)</name>
    <dbReference type="NCBI Taxonomy" id="946362"/>
    <lineage>
        <taxon>Eukaryota</taxon>
        <taxon>Choanoflagellata</taxon>
        <taxon>Craspedida</taxon>
        <taxon>Salpingoecidae</taxon>
        <taxon>Salpingoeca</taxon>
    </lineage>
</organism>
<name>F2UBJ3_SALR5</name>
<dbReference type="AlphaFoldDB" id="F2UBJ3"/>
<dbReference type="GeneID" id="16073999"/>
<dbReference type="EMBL" id="GL832967">
    <property type="protein sequence ID" value="EGD73859.1"/>
    <property type="molecule type" value="Genomic_DNA"/>
</dbReference>
<proteinExistence type="predicted"/>
<dbReference type="KEGG" id="sre:PTSG_05554"/>